<evidence type="ECO:0000256" key="3">
    <source>
        <dbReference type="ARBA" id="ARBA00009400"/>
    </source>
</evidence>
<comment type="function">
    <text evidence="1">Involved in the catabolism of quinolinic acid (QA).</text>
</comment>
<comment type="similarity">
    <text evidence="3 12">Belongs to the NadC/ModD family.</text>
</comment>
<comment type="subunit">
    <text evidence="4">Hexamer formed by 3 homodimers.</text>
</comment>
<dbReference type="FunFam" id="3.20.20.70:FF:000030">
    <property type="entry name" value="Nicotinate-nucleotide pyrophosphorylase, carboxylating"/>
    <property type="match status" value="1"/>
</dbReference>
<evidence type="ECO:0000259" key="15">
    <source>
        <dbReference type="Pfam" id="PF02749"/>
    </source>
</evidence>
<feature type="binding site" evidence="13">
    <location>
        <position position="205"/>
    </location>
    <ligand>
        <name>substrate</name>
    </ligand>
</feature>
<name>A0A2Z2H542_9GAMM</name>
<sequence length="293" mass="31707">MSRPNHDIAPLPNVLLDPIVIAALTEDLGRGGDITSDALIEVTHTSRLQLRPRRPGVLAGMDVLARVLHHVDTNIHLKVYHRDGDALDALETIATLEGPTRSLLTAERTALNFLTRLSGIATLTRTMVDQLEGRPTRLACTRKTTPGLRALEKRAVRLGGGVNHRLGLDDAMLIKDNHIAAVGSIREALARARAQLGHLRMIELEVDTLKQLEEALETPPHAILLDNMGLEDLRHAVTMTQGRCLLTASGGVDAQHLREIAETGVDLIAVGALTHSAPQLDIGLDTIDQDSPD</sequence>
<feature type="binding site" evidence="13">
    <location>
        <position position="165"/>
    </location>
    <ligand>
        <name>substrate</name>
    </ligand>
</feature>
<dbReference type="FunFam" id="3.90.1170.20:FF:000001">
    <property type="entry name" value="Nicotinate-nucleotide diphosphorylase (Carboxylating)"/>
    <property type="match status" value="1"/>
</dbReference>
<dbReference type="UniPathway" id="UPA00253">
    <property type="reaction ID" value="UER00331"/>
</dbReference>
<dbReference type="InterPro" id="IPR022412">
    <property type="entry name" value="Quinolinate_PRibosylTrfase_N"/>
</dbReference>
<feature type="binding site" evidence="13">
    <location>
        <position position="175"/>
    </location>
    <ligand>
        <name>substrate</name>
    </ligand>
</feature>
<keyword evidence="6" id="KW-0662">Pyridine nucleotide biosynthesis</keyword>
<comment type="catalytic activity">
    <reaction evidence="10">
        <text>nicotinate beta-D-ribonucleotide + CO2 + diphosphate = quinolinate + 5-phospho-alpha-D-ribose 1-diphosphate + 2 H(+)</text>
        <dbReference type="Rhea" id="RHEA:12733"/>
        <dbReference type="ChEBI" id="CHEBI:15378"/>
        <dbReference type="ChEBI" id="CHEBI:16526"/>
        <dbReference type="ChEBI" id="CHEBI:29959"/>
        <dbReference type="ChEBI" id="CHEBI:33019"/>
        <dbReference type="ChEBI" id="CHEBI:57502"/>
        <dbReference type="ChEBI" id="CHEBI:58017"/>
        <dbReference type="EC" id="2.4.2.19"/>
    </reaction>
</comment>
<dbReference type="Gene3D" id="3.20.20.70">
    <property type="entry name" value="Aldolase class I"/>
    <property type="match status" value="1"/>
</dbReference>
<dbReference type="InterPro" id="IPR013785">
    <property type="entry name" value="Aldolase_TIM"/>
</dbReference>
<dbReference type="GO" id="GO:0004514">
    <property type="term" value="F:nicotinate-nucleotide diphosphorylase (carboxylating) activity"/>
    <property type="evidence" value="ECO:0007669"/>
    <property type="project" value="UniProtKB-EC"/>
</dbReference>
<dbReference type="PIRSF" id="PIRSF006250">
    <property type="entry name" value="NadC_ModD"/>
    <property type="match status" value="1"/>
</dbReference>
<keyword evidence="7 12" id="KW-0328">Glycosyltransferase</keyword>
<feature type="domain" description="Quinolinate phosphoribosyl transferase C-terminal" evidence="14">
    <location>
        <begin position="120"/>
        <end position="285"/>
    </location>
</feature>
<evidence type="ECO:0000256" key="5">
    <source>
        <dbReference type="ARBA" id="ARBA00011944"/>
    </source>
</evidence>
<protein>
    <recommendedName>
        <fullName evidence="11">Probable nicotinate-nucleotide pyrophosphorylase [carboxylating]</fullName>
        <ecNumber evidence="5">2.4.2.19</ecNumber>
    </recommendedName>
    <alternativeName>
        <fullName evidence="9">Quinolinate phosphoribosyltransferase [decarboxylating]</fullName>
    </alternativeName>
</protein>
<dbReference type="EC" id="2.4.2.19" evidence="5"/>
<evidence type="ECO:0000256" key="10">
    <source>
        <dbReference type="ARBA" id="ARBA00047445"/>
    </source>
</evidence>
<feature type="binding site" evidence="13">
    <location>
        <position position="226"/>
    </location>
    <ligand>
        <name>substrate</name>
    </ligand>
</feature>
<dbReference type="InterPro" id="IPR004393">
    <property type="entry name" value="NadC"/>
</dbReference>
<dbReference type="Pfam" id="PF02749">
    <property type="entry name" value="QRPTase_N"/>
    <property type="match status" value="1"/>
</dbReference>
<keyword evidence="17" id="KW-1185">Reference proteome</keyword>
<dbReference type="PANTHER" id="PTHR32179:SF3">
    <property type="entry name" value="NICOTINATE-NUCLEOTIDE PYROPHOSPHORYLASE [CARBOXYLATING]"/>
    <property type="match status" value="1"/>
</dbReference>
<dbReference type="RefSeq" id="WP_086621102.1">
    <property type="nucleotide sequence ID" value="NZ_CP021323.1"/>
</dbReference>
<dbReference type="Gene3D" id="3.90.1170.20">
    <property type="entry name" value="Quinolinate phosphoribosyl transferase, N-terminal domain"/>
    <property type="match status" value="1"/>
</dbReference>
<feature type="binding site" evidence="13">
    <location>
        <begin position="270"/>
        <end position="272"/>
    </location>
    <ligand>
        <name>substrate</name>
    </ligand>
</feature>
<dbReference type="GO" id="GO:0005737">
    <property type="term" value="C:cytoplasm"/>
    <property type="evidence" value="ECO:0007669"/>
    <property type="project" value="TreeGrafter"/>
</dbReference>
<feature type="binding site" evidence="13">
    <location>
        <position position="108"/>
    </location>
    <ligand>
        <name>substrate</name>
    </ligand>
</feature>
<evidence type="ECO:0000256" key="2">
    <source>
        <dbReference type="ARBA" id="ARBA00004893"/>
    </source>
</evidence>
<dbReference type="SUPFAM" id="SSF54675">
    <property type="entry name" value="Nicotinate/Quinolinate PRTase N-terminal domain-like"/>
    <property type="match status" value="1"/>
</dbReference>
<evidence type="ECO:0000256" key="4">
    <source>
        <dbReference type="ARBA" id="ARBA00011218"/>
    </source>
</evidence>
<dbReference type="CDD" id="cd01572">
    <property type="entry name" value="QPRTase"/>
    <property type="match status" value="1"/>
</dbReference>
<dbReference type="InterPro" id="IPR027277">
    <property type="entry name" value="NadC/ModD"/>
</dbReference>
<evidence type="ECO:0000256" key="8">
    <source>
        <dbReference type="ARBA" id="ARBA00022679"/>
    </source>
</evidence>
<feature type="binding site" evidence="13">
    <location>
        <begin position="141"/>
        <end position="143"/>
    </location>
    <ligand>
        <name>substrate</name>
    </ligand>
</feature>
<dbReference type="InterPro" id="IPR036068">
    <property type="entry name" value="Nicotinate_pribotase-like_C"/>
</dbReference>
<dbReference type="GO" id="GO:0034213">
    <property type="term" value="P:quinolinate catabolic process"/>
    <property type="evidence" value="ECO:0007669"/>
    <property type="project" value="TreeGrafter"/>
</dbReference>
<dbReference type="OrthoDB" id="9782546at2"/>
<proteinExistence type="inferred from homology"/>
<accession>A0A2Z2H542</accession>
<evidence type="ECO:0000259" key="14">
    <source>
        <dbReference type="Pfam" id="PF01729"/>
    </source>
</evidence>
<evidence type="ECO:0000256" key="13">
    <source>
        <dbReference type="PIRSR" id="PIRSR006250-1"/>
    </source>
</evidence>
<feature type="domain" description="Quinolinate phosphoribosyl transferase N-terminal" evidence="15">
    <location>
        <begin position="33"/>
        <end position="118"/>
    </location>
</feature>
<comment type="pathway">
    <text evidence="2">Cofactor biosynthesis; NAD(+) biosynthesis; nicotinate D-ribonucleotide from quinolinate: step 1/1.</text>
</comment>
<evidence type="ECO:0000256" key="12">
    <source>
        <dbReference type="PIRNR" id="PIRNR006250"/>
    </source>
</evidence>
<dbReference type="Proteomes" id="UP000250025">
    <property type="component" value="Chromosome"/>
</dbReference>
<dbReference type="SUPFAM" id="SSF51690">
    <property type="entry name" value="Nicotinate/Quinolinate PRTase C-terminal domain-like"/>
    <property type="match status" value="1"/>
</dbReference>
<evidence type="ECO:0000256" key="9">
    <source>
        <dbReference type="ARBA" id="ARBA00033102"/>
    </source>
</evidence>
<evidence type="ECO:0000313" key="17">
    <source>
        <dbReference type="Proteomes" id="UP000250025"/>
    </source>
</evidence>
<evidence type="ECO:0000313" key="16">
    <source>
        <dbReference type="EMBL" id="ARS52404.1"/>
    </source>
</evidence>
<evidence type="ECO:0000256" key="11">
    <source>
        <dbReference type="ARBA" id="ARBA00069173"/>
    </source>
</evidence>
<reference evidence="16 17" key="1">
    <citation type="journal article" date="2017" name="Int. J. Syst. Evol. Microbiol.">
        <title>Kushneria konosiri sp. nov., isolated from the Korean salt-fermented seafood Daemi-jeot.</title>
        <authorList>
            <person name="Yun J.H."/>
            <person name="Park S.K."/>
            <person name="Lee J.Y."/>
            <person name="Jung M.J."/>
            <person name="Bae J.W."/>
        </authorList>
    </citation>
    <scope>NUCLEOTIDE SEQUENCE [LARGE SCALE GENOMIC DNA]</scope>
    <source>
        <strain evidence="16 17">X49</strain>
    </source>
</reference>
<dbReference type="InterPro" id="IPR002638">
    <property type="entry name" value="Quinolinate_PRibosylTrfase_C"/>
</dbReference>
<dbReference type="PANTHER" id="PTHR32179">
    <property type="entry name" value="NICOTINATE-NUCLEOTIDE PYROPHOSPHORYLASE [CARBOXYLATING]"/>
    <property type="match status" value="1"/>
</dbReference>
<dbReference type="InterPro" id="IPR037128">
    <property type="entry name" value="Quinolinate_PRibosylTase_N_sf"/>
</dbReference>
<organism evidence="16 17">
    <name type="scientific">Kushneria konosiri</name>
    <dbReference type="NCBI Taxonomy" id="698828"/>
    <lineage>
        <taxon>Bacteria</taxon>
        <taxon>Pseudomonadati</taxon>
        <taxon>Pseudomonadota</taxon>
        <taxon>Gammaproteobacteria</taxon>
        <taxon>Oceanospirillales</taxon>
        <taxon>Halomonadaceae</taxon>
        <taxon>Kushneria</taxon>
    </lineage>
</organism>
<keyword evidence="8 12" id="KW-0808">Transferase</keyword>
<dbReference type="NCBIfam" id="TIGR00078">
    <property type="entry name" value="nadC"/>
    <property type="match status" value="1"/>
</dbReference>
<dbReference type="AlphaFoldDB" id="A0A2Z2H542"/>
<feature type="binding site" evidence="13">
    <location>
        <begin position="249"/>
        <end position="251"/>
    </location>
    <ligand>
        <name>substrate</name>
    </ligand>
</feature>
<dbReference type="EMBL" id="CP021323">
    <property type="protein sequence ID" value="ARS52404.1"/>
    <property type="molecule type" value="Genomic_DNA"/>
</dbReference>
<dbReference type="GO" id="GO:0009435">
    <property type="term" value="P:NAD+ biosynthetic process"/>
    <property type="evidence" value="ECO:0007669"/>
    <property type="project" value="UniProtKB-UniPathway"/>
</dbReference>
<dbReference type="KEGG" id="kus:B9G99_05505"/>
<dbReference type="Pfam" id="PF01729">
    <property type="entry name" value="QRPTase_C"/>
    <property type="match status" value="1"/>
</dbReference>
<evidence type="ECO:0000256" key="6">
    <source>
        <dbReference type="ARBA" id="ARBA00022642"/>
    </source>
</evidence>
<evidence type="ECO:0000256" key="7">
    <source>
        <dbReference type="ARBA" id="ARBA00022676"/>
    </source>
</evidence>
<evidence type="ECO:0000256" key="1">
    <source>
        <dbReference type="ARBA" id="ARBA00003237"/>
    </source>
</evidence>
<gene>
    <name evidence="16" type="ORF">B9G99_05505</name>
</gene>